<proteinExistence type="predicted"/>
<gene>
    <name evidence="2" type="ORF">QQX98_010581</name>
</gene>
<evidence type="ECO:0000256" key="1">
    <source>
        <dbReference type="SAM" id="SignalP"/>
    </source>
</evidence>
<evidence type="ECO:0000313" key="2">
    <source>
        <dbReference type="EMBL" id="KAK7403658.1"/>
    </source>
</evidence>
<keyword evidence="1" id="KW-0732">Signal</keyword>
<protein>
    <submittedName>
        <fullName evidence="2">Uncharacterized protein</fullName>
    </submittedName>
</protein>
<feature type="signal peptide" evidence="1">
    <location>
        <begin position="1"/>
        <end position="22"/>
    </location>
</feature>
<dbReference type="Proteomes" id="UP001498476">
    <property type="component" value="Unassembled WGS sequence"/>
</dbReference>
<feature type="chain" id="PRO_5045082770" evidence="1">
    <location>
        <begin position="23"/>
        <end position="169"/>
    </location>
</feature>
<accession>A0ABR1GPJ1</accession>
<dbReference type="EMBL" id="JAZAVJ010000236">
    <property type="protein sequence ID" value="KAK7403658.1"/>
    <property type="molecule type" value="Genomic_DNA"/>
</dbReference>
<sequence length="169" mass="19474">MLPKKLLSLAFWVSMAFTPVLGKRMSRTDRKINKLMNPACLDTSKTLPYEDYFGCKPKRKLKKGGHCPPDWYHNCTGYCEFSTQWSYGLESPFPRSSCSREDCRLMPEIRNDISRTWNWTALIKPITLTVGSHMNFLSPNMTTGSISLDKPAKVLHDCGYWTFIPHMVK</sequence>
<comment type="caution">
    <text evidence="2">The sequence shown here is derived from an EMBL/GenBank/DDBJ whole genome shotgun (WGS) entry which is preliminary data.</text>
</comment>
<evidence type="ECO:0000313" key="3">
    <source>
        <dbReference type="Proteomes" id="UP001498476"/>
    </source>
</evidence>
<name>A0ABR1GPJ1_9HYPO</name>
<organism evidence="2 3">
    <name type="scientific">Neonectria punicea</name>
    <dbReference type="NCBI Taxonomy" id="979145"/>
    <lineage>
        <taxon>Eukaryota</taxon>
        <taxon>Fungi</taxon>
        <taxon>Dikarya</taxon>
        <taxon>Ascomycota</taxon>
        <taxon>Pezizomycotina</taxon>
        <taxon>Sordariomycetes</taxon>
        <taxon>Hypocreomycetidae</taxon>
        <taxon>Hypocreales</taxon>
        <taxon>Nectriaceae</taxon>
        <taxon>Neonectria</taxon>
    </lineage>
</organism>
<keyword evidence="3" id="KW-1185">Reference proteome</keyword>
<reference evidence="2 3" key="1">
    <citation type="journal article" date="2025" name="Microbiol. Resour. Announc.">
        <title>Draft genome sequences for Neonectria magnoliae and Neonectria punicea, canker pathogens of Liriodendron tulipifera and Acer saccharum in West Virginia.</title>
        <authorList>
            <person name="Petronek H.M."/>
            <person name="Kasson M.T."/>
            <person name="Metheny A.M."/>
            <person name="Stauder C.M."/>
            <person name="Lovett B."/>
            <person name="Lynch S.C."/>
            <person name="Garnas J.R."/>
            <person name="Kasson L.R."/>
            <person name="Stajich J.E."/>
        </authorList>
    </citation>
    <scope>NUCLEOTIDE SEQUENCE [LARGE SCALE GENOMIC DNA]</scope>
    <source>
        <strain evidence="2 3">NRRL 64653</strain>
    </source>
</reference>